<dbReference type="STRING" id="1036808.A0A0C2YLG3"/>
<dbReference type="EMBL" id="KN822378">
    <property type="protein sequence ID" value="KIM50568.1"/>
    <property type="molecule type" value="Genomic_DNA"/>
</dbReference>
<evidence type="ECO:0000313" key="2">
    <source>
        <dbReference type="Proteomes" id="UP000053989"/>
    </source>
</evidence>
<keyword evidence="2" id="KW-1185">Reference proteome</keyword>
<evidence type="ECO:0008006" key="3">
    <source>
        <dbReference type="Google" id="ProtNLM"/>
    </source>
</evidence>
<dbReference type="SUPFAM" id="SSF48264">
    <property type="entry name" value="Cytochrome P450"/>
    <property type="match status" value="1"/>
</dbReference>
<dbReference type="InParanoid" id="A0A0C2YLG3"/>
<dbReference type="GO" id="GO:0016705">
    <property type="term" value="F:oxidoreductase activity, acting on paired donors, with incorporation or reduction of molecular oxygen"/>
    <property type="evidence" value="ECO:0007669"/>
    <property type="project" value="InterPro"/>
</dbReference>
<proteinExistence type="predicted"/>
<dbReference type="GO" id="GO:0005506">
    <property type="term" value="F:iron ion binding"/>
    <property type="evidence" value="ECO:0007669"/>
    <property type="project" value="InterPro"/>
</dbReference>
<dbReference type="HOGENOM" id="CLU_202893_0_0_1"/>
<dbReference type="AlphaFoldDB" id="A0A0C2YLG3"/>
<protein>
    <recommendedName>
        <fullName evidence="3">Cytochrome P450</fullName>
    </recommendedName>
</protein>
<dbReference type="Pfam" id="PF00067">
    <property type="entry name" value="p450"/>
    <property type="match status" value="1"/>
</dbReference>
<dbReference type="GO" id="GO:0020037">
    <property type="term" value="F:heme binding"/>
    <property type="evidence" value="ECO:0007669"/>
    <property type="project" value="InterPro"/>
</dbReference>
<dbReference type="Proteomes" id="UP000053989">
    <property type="component" value="Unassembled WGS sequence"/>
</dbReference>
<organism evidence="1 2">
    <name type="scientific">Scleroderma citrinum Foug A</name>
    <dbReference type="NCBI Taxonomy" id="1036808"/>
    <lineage>
        <taxon>Eukaryota</taxon>
        <taxon>Fungi</taxon>
        <taxon>Dikarya</taxon>
        <taxon>Basidiomycota</taxon>
        <taxon>Agaricomycotina</taxon>
        <taxon>Agaricomycetes</taxon>
        <taxon>Agaricomycetidae</taxon>
        <taxon>Boletales</taxon>
        <taxon>Sclerodermatineae</taxon>
        <taxon>Sclerodermataceae</taxon>
        <taxon>Scleroderma</taxon>
    </lineage>
</organism>
<gene>
    <name evidence="1" type="ORF">SCLCIDRAFT_88629</name>
</gene>
<feature type="non-terminal residue" evidence="1">
    <location>
        <position position="1"/>
    </location>
</feature>
<dbReference type="InterPro" id="IPR001128">
    <property type="entry name" value="Cyt_P450"/>
</dbReference>
<sequence length="71" mass="7984">KLTETYGPVFSLKQGSQLLVIIGRYNAAIDVMEKERAFLADRPRSVAGGEFFSGNMRILLVGNGDRLHRFR</sequence>
<dbReference type="OrthoDB" id="2789670at2759"/>
<reference evidence="2" key="2">
    <citation type="submission" date="2015-01" db="EMBL/GenBank/DDBJ databases">
        <title>Evolutionary Origins and Diversification of the Mycorrhizal Mutualists.</title>
        <authorList>
            <consortium name="DOE Joint Genome Institute"/>
            <consortium name="Mycorrhizal Genomics Consortium"/>
            <person name="Kohler A."/>
            <person name="Kuo A."/>
            <person name="Nagy L.G."/>
            <person name="Floudas D."/>
            <person name="Copeland A."/>
            <person name="Barry K.W."/>
            <person name="Cichocki N."/>
            <person name="Veneault-Fourrey C."/>
            <person name="LaButti K."/>
            <person name="Lindquist E.A."/>
            <person name="Lipzen A."/>
            <person name="Lundell T."/>
            <person name="Morin E."/>
            <person name="Murat C."/>
            <person name="Riley R."/>
            <person name="Ohm R."/>
            <person name="Sun H."/>
            <person name="Tunlid A."/>
            <person name="Henrissat B."/>
            <person name="Grigoriev I.V."/>
            <person name="Hibbett D.S."/>
            <person name="Martin F."/>
        </authorList>
    </citation>
    <scope>NUCLEOTIDE SEQUENCE [LARGE SCALE GENOMIC DNA]</scope>
    <source>
        <strain evidence="2">Foug A</strain>
    </source>
</reference>
<dbReference type="Gene3D" id="1.10.630.10">
    <property type="entry name" value="Cytochrome P450"/>
    <property type="match status" value="1"/>
</dbReference>
<feature type="non-terminal residue" evidence="1">
    <location>
        <position position="71"/>
    </location>
</feature>
<accession>A0A0C2YLG3</accession>
<evidence type="ECO:0000313" key="1">
    <source>
        <dbReference type="EMBL" id="KIM50568.1"/>
    </source>
</evidence>
<reference evidence="1 2" key="1">
    <citation type="submission" date="2014-04" db="EMBL/GenBank/DDBJ databases">
        <authorList>
            <consortium name="DOE Joint Genome Institute"/>
            <person name="Kuo A."/>
            <person name="Kohler A."/>
            <person name="Nagy L.G."/>
            <person name="Floudas D."/>
            <person name="Copeland A."/>
            <person name="Barry K.W."/>
            <person name="Cichocki N."/>
            <person name="Veneault-Fourrey C."/>
            <person name="LaButti K."/>
            <person name="Lindquist E.A."/>
            <person name="Lipzen A."/>
            <person name="Lundell T."/>
            <person name="Morin E."/>
            <person name="Murat C."/>
            <person name="Sun H."/>
            <person name="Tunlid A."/>
            <person name="Henrissat B."/>
            <person name="Grigoriev I.V."/>
            <person name="Hibbett D.S."/>
            <person name="Martin F."/>
            <person name="Nordberg H.P."/>
            <person name="Cantor M.N."/>
            <person name="Hua S.X."/>
        </authorList>
    </citation>
    <scope>NUCLEOTIDE SEQUENCE [LARGE SCALE GENOMIC DNA]</scope>
    <source>
        <strain evidence="1 2">Foug A</strain>
    </source>
</reference>
<name>A0A0C2YLG3_9AGAM</name>
<dbReference type="GO" id="GO:0004497">
    <property type="term" value="F:monooxygenase activity"/>
    <property type="evidence" value="ECO:0007669"/>
    <property type="project" value="InterPro"/>
</dbReference>
<dbReference type="InterPro" id="IPR036396">
    <property type="entry name" value="Cyt_P450_sf"/>
</dbReference>